<dbReference type="SUPFAM" id="SSF53474">
    <property type="entry name" value="alpha/beta-Hydrolases"/>
    <property type="match status" value="1"/>
</dbReference>
<reference evidence="3 4" key="1">
    <citation type="submission" date="2018-11" db="EMBL/GenBank/DDBJ databases">
        <title>The draft genome sequence of Amphritea balenae JAMM 1525T.</title>
        <authorList>
            <person name="Fang Z."/>
            <person name="Zhang Y."/>
            <person name="Han X."/>
        </authorList>
    </citation>
    <scope>NUCLEOTIDE SEQUENCE [LARGE SCALE GENOMIC DNA]</scope>
    <source>
        <strain evidence="3 4">JAMM 1525</strain>
    </source>
</reference>
<evidence type="ECO:0000259" key="2">
    <source>
        <dbReference type="Pfam" id="PF00561"/>
    </source>
</evidence>
<dbReference type="InterPro" id="IPR000639">
    <property type="entry name" value="Epox_hydrolase-like"/>
</dbReference>
<gene>
    <name evidence="3" type="ORF">EHS89_17190</name>
</gene>
<evidence type="ECO:0000313" key="3">
    <source>
        <dbReference type="EMBL" id="RRC97568.1"/>
    </source>
</evidence>
<dbReference type="OrthoDB" id="9808398at2"/>
<sequence>MQLNVQIHGNGEPLIIMHGLFGTLENWGGQIKALSEHFTVYAVDMRNHGRSPHSDTFDYPSMTQDVLQLMNDHQLAKAHILAHSMGGKAAMQLALNYPDRVDKLIIVDIAPVTYPHHHQDVMRGLNAIQLASLKSRNEADQQLSQYIPELSVRQFLLKNLYRDEQKQFAWRMNLPVIEANYPNISIAPIGPPYTAQVLFIKGEHSDYITAEYREPILKLFPKADYRMIQGTGHWPHAEKPGIFTKMVLNYLSK</sequence>
<dbReference type="Gene3D" id="3.40.50.1820">
    <property type="entry name" value="alpha/beta hydrolase"/>
    <property type="match status" value="1"/>
</dbReference>
<dbReference type="GO" id="GO:0016787">
    <property type="term" value="F:hydrolase activity"/>
    <property type="evidence" value="ECO:0007669"/>
    <property type="project" value="UniProtKB-KW"/>
</dbReference>
<dbReference type="EMBL" id="RQXV01000011">
    <property type="protein sequence ID" value="RRC97568.1"/>
    <property type="molecule type" value="Genomic_DNA"/>
</dbReference>
<feature type="domain" description="AB hydrolase-1" evidence="2">
    <location>
        <begin position="13"/>
        <end position="126"/>
    </location>
</feature>
<keyword evidence="4" id="KW-1185">Reference proteome</keyword>
<keyword evidence="1 3" id="KW-0378">Hydrolase</keyword>
<dbReference type="PANTHER" id="PTHR46118:SF4">
    <property type="entry name" value="PROTEIN ABHD11"/>
    <property type="match status" value="1"/>
</dbReference>
<evidence type="ECO:0000256" key="1">
    <source>
        <dbReference type="ARBA" id="ARBA00022801"/>
    </source>
</evidence>
<dbReference type="Proteomes" id="UP000267535">
    <property type="component" value="Unassembled WGS sequence"/>
</dbReference>
<proteinExistence type="predicted"/>
<dbReference type="PRINTS" id="PR00412">
    <property type="entry name" value="EPOXHYDRLASE"/>
</dbReference>
<comment type="caution">
    <text evidence="3">The sequence shown here is derived from an EMBL/GenBank/DDBJ whole genome shotgun (WGS) entry which is preliminary data.</text>
</comment>
<organism evidence="3 4">
    <name type="scientific">Amphritea balenae</name>
    <dbReference type="NCBI Taxonomy" id="452629"/>
    <lineage>
        <taxon>Bacteria</taxon>
        <taxon>Pseudomonadati</taxon>
        <taxon>Pseudomonadota</taxon>
        <taxon>Gammaproteobacteria</taxon>
        <taxon>Oceanospirillales</taxon>
        <taxon>Oceanospirillaceae</taxon>
        <taxon>Amphritea</taxon>
    </lineage>
</organism>
<dbReference type="RefSeq" id="WP_124927408.1">
    <property type="nucleotide sequence ID" value="NZ_BMOH01000004.1"/>
</dbReference>
<name>A0A3P1SK95_9GAMM</name>
<dbReference type="PANTHER" id="PTHR46118">
    <property type="entry name" value="PROTEIN ABHD11"/>
    <property type="match status" value="1"/>
</dbReference>
<dbReference type="Pfam" id="PF00561">
    <property type="entry name" value="Abhydrolase_1"/>
    <property type="match status" value="1"/>
</dbReference>
<accession>A0A3P1SK95</accession>
<dbReference type="PRINTS" id="PR00111">
    <property type="entry name" value="ABHYDROLASE"/>
</dbReference>
<evidence type="ECO:0000313" key="4">
    <source>
        <dbReference type="Proteomes" id="UP000267535"/>
    </source>
</evidence>
<dbReference type="AlphaFoldDB" id="A0A3P1SK95"/>
<dbReference type="InterPro" id="IPR029058">
    <property type="entry name" value="AB_hydrolase_fold"/>
</dbReference>
<dbReference type="InterPro" id="IPR000073">
    <property type="entry name" value="AB_hydrolase_1"/>
</dbReference>
<protein>
    <submittedName>
        <fullName evidence="3">Alpha/beta fold hydrolase</fullName>
    </submittedName>
</protein>